<dbReference type="EMBL" id="JAHCLR010000040">
    <property type="protein sequence ID" value="MBS9535296.1"/>
    <property type="molecule type" value="Genomic_DNA"/>
</dbReference>
<evidence type="ECO:0000256" key="2">
    <source>
        <dbReference type="PROSITE-ProRule" id="PRU01091"/>
    </source>
</evidence>
<reference evidence="4 5" key="1">
    <citation type="submission" date="2021-05" db="EMBL/GenBank/DDBJ databases">
        <title>Mycobacterium acidophilum sp. nov., an extremely acid-tolerant member of the genus Mycobacterium.</title>
        <authorList>
            <person name="Xia J."/>
        </authorList>
    </citation>
    <scope>NUCLEOTIDE SEQUENCE [LARGE SCALE GENOMIC DNA]</scope>
    <source>
        <strain evidence="4 5">M1</strain>
    </source>
</reference>
<keyword evidence="1 2" id="KW-0238">DNA-binding</keyword>
<keyword evidence="5" id="KW-1185">Reference proteome</keyword>
<accession>A0ABS5RP60</accession>
<evidence type="ECO:0000313" key="4">
    <source>
        <dbReference type="EMBL" id="MBS9535296.1"/>
    </source>
</evidence>
<gene>
    <name evidence="4" type="ORF">KIH27_17055</name>
</gene>
<feature type="DNA-binding region" description="OmpR/PhoB-type" evidence="2">
    <location>
        <begin position="2"/>
        <end position="95"/>
    </location>
</feature>
<dbReference type="SUPFAM" id="SSF46894">
    <property type="entry name" value="C-terminal effector domain of the bipartite response regulators"/>
    <property type="match status" value="1"/>
</dbReference>
<sequence length="99" mass="10539">MRSVFGAAGHRIEIRCGGVLVDEAVRPVSLSGLAVLQVLAARRGNVVARDDLLQVLPGKTNSTHAVEAAVARLRTALGDKRIIATVVKRGYRLAVDEAR</sequence>
<dbReference type="InterPro" id="IPR036388">
    <property type="entry name" value="WH-like_DNA-bd_sf"/>
</dbReference>
<dbReference type="InterPro" id="IPR016032">
    <property type="entry name" value="Sig_transdc_resp-reg_C-effctor"/>
</dbReference>
<name>A0ABS5RP60_9MYCO</name>
<feature type="domain" description="OmpR/PhoB-type" evidence="3">
    <location>
        <begin position="2"/>
        <end position="95"/>
    </location>
</feature>
<protein>
    <submittedName>
        <fullName evidence="4">Winged helix-turn-helix domain-containing protein</fullName>
    </submittedName>
</protein>
<dbReference type="Proteomes" id="UP001519535">
    <property type="component" value="Unassembled WGS sequence"/>
</dbReference>
<dbReference type="Gene3D" id="1.10.10.10">
    <property type="entry name" value="Winged helix-like DNA-binding domain superfamily/Winged helix DNA-binding domain"/>
    <property type="match status" value="1"/>
</dbReference>
<evidence type="ECO:0000256" key="1">
    <source>
        <dbReference type="ARBA" id="ARBA00023125"/>
    </source>
</evidence>
<evidence type="ECO:0000259" key="3">
    <source>
        <dbReference type="PROSITE" id="PS51755"/>
    </source>
</evidence>
<dbReference type="PROSITE" id="PS51755">
    <property type="entry name" value="OMPR_PHOB"/>
    <property type="match status" value="1"/>
</dbReference>
<evidence type="ECO:0000313" key="5">
    <source>
        <dbReference type="Proteomes" id="UP001519535"/>
    </source>
</evidence>
<organism evidence="4 5">
    <name type="scientific">Mycolicibacter acidiphilus</name>
    <dbReference type="NCBI Taxonomy" id="2835306"/>
    <lineage>
        <taxon>Bacteria</taxon>
        <taxon>Bacillati</taxon>
        <taxon>Actinomycetota</taxon>
        <taxon>Actinomycetes</taxon>
        <taxon>Mycobacteriales</taxon>
        <taxon>Mycobacteriaceae</taxon>
        <taxon>Mycolicibacter</taxon>
    </lineage>
</organism>
<dbReference type="SMART" id="SM00862">
    <property type="entry name" value="Trans_reg_C"/>
    <property type="match status" value="1"/>
</dbReference>
<proteinExistence type="predicted"/>
<dbReference type="InterPro" id="IPR001867">
    <property type="entry name" value="OmpR/PhoB-type_DNA-bd"/>
</dbReference>
<dbReference type="Pfam" id="PF00486">
    <property type="entry name" value="Trans_reg_C"/>
    <property type="match status" value="1"/>
</dbReference>
<comment type="caution">
    <text evidence="4">The sequence shown here is derived from an EMBL/GenBank/DDBJ whole genome shotgun (WGS) entry which is preliminary data.</text>
</comment>